<evidence type="ECO:0000256" key="5">
    <source>
        <dbReference type="ARBA" id="ARBA00018677"/>
    </source>
</evidence>
<reference evidence="13" key="2">
    <citation type="submission" date="2014-06" db="EMBL/GenBank/DDBJ databases">
        <authorList>
            <person name="Aslett M."/>
        </authorList>
    </citation>
    <scope>NUCLEOTIDE SEQUENCE</scope>
</reference>
<comment type="function">
    <text evidence="1">Accessory subunit of the mitochondrial membrane respiratory chain NADH dehydrogenase (Complex I), that is believed not to be involved in catalysis. Complex I functions in the transfer of electrons from NADH to the respiratory chain. The immediate electron acceptor for the enzyme is believed to be ubiquinone.</text>
</comment>
<keyword evidence="6" id="KW-0813">Transport</keyword>
<sequence length="140" mass="16317">MRQKQKCTADFKLSAVLLLEMGASYSHVFETYRDPDSVPNVTKPPTHDPLKGFPRGRKKRELIVTEEEMIAAGLTSKERDYCAPMLMALRKCRVERGVLSPLFCGHFRHGYLECQTKDQILRMKEYEREYRLMKKEQTAS</sequence>
<dbReference type="GO" id="GO:0005743">
    <property type="term" value="C:mitochondrial inner membrane"/>
    <property type="evidence" value="ECO:0007669"/>
    <property type="project" value="UniProtKB-SubCell"/>
</dbReference>
<dbReference type="EMBL" id="LK028596">
    <property type="protein sequence ID" value="CDS24017.1"/>
    <property type="molecule type" value="Genomic_DNA"/>
</dbReference>
<proteinExistence type="inferred from homology"/>
<evidence type="ECO:0000256" key="2">
    <source>
        <dbReference type="ARBA" id="ARBA00004569"/>
    </source>
</evidence>
<dbReference type="Proteomes" id="UP000492820">
    <property type="component" value="Unassembled WGS sequence"/>
</dbReference>
<evidence type="ECO:0000256" key="6">
    <source>
        <dbReference type="ARBA" id="ARBA00022448"/>
    </source>
</evidence>
<keyword evidence="9" id="KW-0249">Electron transport</keyword>
<protein>
    <recommendedName>
        <fullName evidence="5">NADH dehydrogenase [ubiquinone] 1 beta subcomplex subunit 7</fullName>
    </recommendedName>
</protein>
<evidence type="ECO:0000256" key="9">
    <source>
        <dbReference type="ARBA" id="ARBA00022982"/>
    </source>
</evidence>
<comment type="similarity">
    <text evidence="4">Belongs to the complex I NDUFB7 subunit family.</text>
</comment>
<keyword evidence="10" id="KW-0496">Mitochondrion</keyword>
<evidence type="ECO:0000256" key="7">
    <source>
        <dbReference type="ARBA" id="ARBA00022660"/>
    </source>
</evidence>
<name>A0A068WV29_ECHGR</name>
<comment type="subcellular location">
    <subcellularLocation>
        <location evidence="3">Mitochondrion inner membrane</location>
        <topology evidence="3">Peripheral membrane protein</topology>
    </subcellularLocation>
    <subcellularLocation>
        <location evidence="2">Mitochondrion intermembrane space</location>
    </subcellularLocation>
</comment>
<dbReference type="PANTHER" id="PTHR20900">
    <property type="entry name" value="NADH:UBIQUINONE OXIDOREDUCTASE B18-LIKE SUBUNIT"/>
    <property type="match status" value="1"/>
</dbReference>
<dbReference type="AlphaFoldDB" id="A0A068WV29"/>
<dbReference type="GO" id="GO:0005758">
    <property type="term" value="C:mitochondrial intermembrane space"/>
    <property type="evidence" value="ECO:0007669"/>
    <property type="project" value="UniProtKB-SubCell"/>
</dbReference>
<reference evidence="15" key="3">
    <citation type="submission" date="2020-10" db="UniProtKB">
        <authorList>
            <consortium name="WormBaseParasite"/>
        </authorList>
    </citation>
    <scope>IDENTIFICATION</scope>
</reference>
<dbReference type="WBParaSite" id="EgrG_000145800">
    <property type="protein sequence ID" value="EgrG_000145800"/>
    <property type="gene ID" value="EgrG_000145800"/>
</dbReference>
<evidence type="ECO:0000313" key="15">
    <source>
        <dbReference type="WBParaSite" id="EgrG_000145800"/>
    </source>
</evidence>
<reference evidence="13 14" key="1">
    <citation type="journal article" date="2013" name="Nature">
        <title>The genomes of four tapeworm species reveal adaptations to parasitism.</title>
        <authorList>
            <person name="Tsai I.J."/>
            <person name="Zarowiecki M."/>
            <person name="Holroyd N."/>
            <person name="Garciarrubio A."/>
            <person name="Sanchez-Flores A."/>
            <person name="Brooks K.L."/>
            <person name="Tracey A."/>
            <person name="Bobes R.J."/>
            <person name="Fragoso G."/>
            <person name="Sciutto E."/>
            <person name="Aslett M."/>
            <person name="Beasley H."/>
            <person name="Bennett H.M."/>
            <person name="Cai J."/>
            <person name="Camicia F."/>
            <person name="Clark R."/>
            <person name="Cucher M."/>
            <person name="De Silva N."/>
            <person name="Day T.A."/>
            <person name="Deplazes P."/>
            <person name="Estrada K."/>
            <person name="Fernandez C."/>
            <person name="Holland P.W."/>
            <person name="Hou J."/>
            <person name="Hu S."/>
            <person name="Huckvale T."/>
            <person name="Hung S.S."/>
            <person name="Kamenetzky L."/>
            <person name="Keane J.A."/>
            <person name="Kiss F."/>
            <person name="Koziol U."/>
            <person name="Lambert O."/>
            <person name="Liu K."/>
            <person name="Luo X."/>
            <person name="Luo Y."/>
            <person name="Macchiaroli N."/>
            <person name="Nichol S."/>
            <person name="Paps J."/>
            <person name="Parkinson J."/>
            <person name="Pouchkina-Stantcheva N."/>
            <person name="Riddiford N."/>
            <person name="Rosenzvit M."/>
            <person name="Salinas G."/>
            <person name="Wasmuth J.D."/>
            <person name="Zamanian M."/>
            <person name="Zheng Y."/>
            <person name="Cai X."/>
            <person name="Soberon X."/>
            <person name="Olson P.D."/>
            <person name="Laclette J.P."/>
            <person name="Brehm K."/>
            <person name="Berriman M."/>
            <person name="Garciarrubio A."/>
            <person name="Bobes R.J."/>
            <person name="Fragoso G."/>
            <person name="Sanchez-Flores A."/>
            <person name="Estrada K."/>
            <person name="Cevallos M.A."/>
            <person name="Morett E."/>
            <person name="Gonzalez V."/>
            <person name="Portillo T."/>
            <person name="Ochoa-Leyva A."/>
            <person name="Jose M.V."/>
            <person name="Sciutto E."/>
            <person name="Landa A."/>
            <person name="Jimenez L."/>
            <person name="Valdes V."/>
            <person name="Carrero J.C."/>
            <person name="Larralde C."/>
            <person name="Morales-Montor J."/>
            <person name="Limon-Lason J."/>
            <person name="Soberon X."/>
            <person name="Laclette J.P."/>
        </authorList>
    </citation>
    <scope>NUCLEOTIDE SEQUENCE [LARGE SCALE GENOMIC DNA]</scope>
</reference>
<evidence type="ECO:0000313" key="13">
    <source>
        <dbReference type="EMBL" id="CDS24017.1"/>
    </source>
</evidence>
<accession>A0A068WV29</accession>
<keyword evidence="8" id="KW-0999">Mitochondrion inner membrane</keyword>
<evidence type="ECO:0000256" key="8">
    <source>
        <dbReference type="ARBA" id="ARBA00022792"/>
    </source>
</evidence>
<dbReference type="PANTHER" id="PTHR20900:SF0">
    <property type="entry name" value="NADH DEHYDROGENASE [UBIQUINONE] 1 BETA SUBCOMPLEX SUBUNIT 7"/>
    <property type="match status" value="1"/>
</dbReference>
<keyword evidence="13" id="KW-0830">Ubiquinone</keyword>
<keyword evidence="12" id="KW-1015">Disulfide bond</keyword>
<dbReference type="OrthoDB" id="268414at2759"/>
<evidence type="ECO:0000256" key="3">
    <source>
        <dbReference type="ARBA" id="ARBA00004637"/>
    </source>
</evidence>
<keyword evidence="7" id="KW-0679">Respiratory chain</keyword>
<evidence type="ECO:0000256" key="10">
    <source>
        <dbReference type="ARBA" id="ARBA00023128"/>
    </source>
</evidence>
<evidence type="ECO:0000256" key="12">
    <source>
        <dbReference type="ARBA" id="ARBA00023157"/>
    </source>
</evidence>
<keyword evidence="11" id="KW-0472">Membrane</keyword>
<gene>
    <name evidence="15" type="primary">EGR_07421</name>
    <name evidence="13" type="ORF">EgrG_000145800</name>
</gene>
<organism evidence="13">
    <name type="scientific">Echinococcus granulosus</name>
    <name type="common">Hydatid tapeworm</name>
    <dbReference type="NCBI Taxonomy" id="6210"/>
    <lineage>
        <taxon>Eukaryota</taxon>
        <taxon>Metazoa</taxon>
        <taxon>Spiralia</taxon>
        <taxon>Lophotrochozoa</taxon>
        <taxon>Platyhelminthes</taxon>
        <taxon>Cestoda</taxon>
        <taxon>Eucestoda</taxon>
        <taxon>Cyclophyllidea</taxon>
        <taxon>Taeniidae</taxon>
        <taxon>Echinococcus</taxon>
        <taxon>Echinococcus granulosus group</taxon>
    </lineage>
</organism>
<evidence type="ECO:0000256" key="11">
    <source>
        <dbReference type="ARBA" id="ARBA00023136"/>
    </source>
</evidence>
<dbReference type="InterPro" id="IPR008698">
    <property type="entry name" value="NDUB7"/>
</dbReference>
<evidence type="ECO:0000256" key="1">
    <source>
        <dbReference type="ARBA" id="ARBA00003195"/>
    </source>
</evidence>
<dbReference type="Pfam" id="PF05676">
    <property type="entry name" value="NDUF_B7"/>
    <property type="match status" value="1"/>
</dbReference>
<evidence type="ECO:0000256" key="4">
    <source>
        <dbReference type="ARBA" id="ARBA00008006"/>
    </source>
</evidence>
<evidence type="ECO:0000313" key="14">
    <source>
        <dbReference type="Proteomes" id="UP000492820"/>
    </source>
</evidence>